<sequence length="117" mass="13057">MDPSQYHYQSYMNLLQNQPPPPAPSNTSHNPQYLSYPAPPNSNMLYRPPMGSSSGMDVPQYSTQIGPESQLSAPIGLESISIDEEKKSTEKKPRVGFTQEEDTLLLQSWLNVSKDSN</sequence>
<proteinExistence type="predicted"/>
<comment type="caution">
    <text evidence="1">The sequence shown here is derived from an EMBL/GenBank/DDBJ whole genome shotgun (WGS) entry which is preliminary data.</text>
</comment>
<keyword evidence="2" id="KW-1185">Reference proteome</keyword>
<evidence type="ECO:0000313" key="2">
    <source>
        <dbReference type="Proteomes" id="UP001177021"/>
    </source>
</evidence>
<protein>
    <submittedName>
        <fullName evidence="1">Uncharacterized protein</fullName>
    </submittedName>
</protein>
<gene>
    <name evidence="1" type="ORF">MILVUS5_LOCUS13478</name>
</gene>
<accession>A0ACB0JKE2</accession>
<name>A0ACB0JKE2_TRIPR</name>
<organism evidence="1 2">
    <name type="scientific">Trifolium pratense</name>
    <name type="common">Red clover</name>
    <dbReference type="NCBI Taxonomy" id="57577"/>
    <lineage>
        <taxon>Eukaryota</taxon>
        <taxon>Viridiplantae</taxon>
        <taxon>Streptophyta</taxon>
        <taxon>Embryophyta</taxon>
        <taxon>Tracheophyta</taxon>
        <taxon>Spermatophyta</taxon>
        <taxon>Magnoliopsida</taxon>
        <taxon>eudicotyledons</taxon>
        <taxon>Gunneridae</taxon>
        <taxon>Pentapetalae</taxon>
        <taxon>rosids</taxon>
        <taxon>fabids</taxon>
        <taxon>Fabales</taxon>
        <taxon>Fabaceae</taxon>
        <taxon>Papilionoideae</taxon>
        <taxon>50 kb inversion clade</taxon>
        <taxon>NPAAA clade</taxon>
        <taxon>Hologalegina</taxon>
        <taxon>IRL clade</taxon>
        <taxon>Trifolieae</taxon>
        <taxon>Trifolium</taxon>
    </lineage>
</organism>
<dbReference type="Proteomes" id="UP001177021">
    <property type="component" value="Unassembled WGS sequence"/>
</dbReference>
<dbReference type="EMBL" id="CASHSV030000034">
    <property type="protein sequence ID" value="CAJ2644460.1"/>
    <property type="molecule type" value="Genomic_DNA"/>
</dbReference>
<reference evidence="1" key="1">
    <citation type="submission" date="2023-10" db="EMBL/GenBank/DDBJ databases">
        <authorList>
            <person name="Rodriguez Cubillos JULIANA M."/>
            <person name="De Vega J."/>
        </authorList>
    </citation>
    <scope>NUCLEOTIDE SEQUENCE</scope>
</reference>
<evidence type="ECO:0000313" key="1">
    <source>
        <dbReference type="EMBL" id="CAJ2644460.1"/>
    </source>
</evidence>